<feature type="region of interest" description="Disordered" evidence="7">
    <location>
        <begin position="515"/>
        <end position="537"/>
    </location>
</feature>
<keyword evidence="3" id="KW-0805">Transcription regulation</keyword>
<dbReference type="AlphaFoldDB" id="A0AAD9SCA5"/>
<keyword evidence="1" id="KW-0479">Metal-binding</keyword>
<evidence type="ECO:0000256" key="5">
    <source>
        <dbReference type="ARBA" id="ARBA00023163"/>
    </source>
</evidence>
<evidence type="ECO:0000256" key="1">
    <source>
        <dbReference type="ARBA" id="ARBA00022723"/>
    </source>
</evidence>
<dbReference type="InterPro" id="IPR021858">
    <property type="entry name" value="Fun_TF"/>
</dbReference>
<feature type="domain" description="Zn(2)-C6 fungal-type" evidence="8">
    <location>
        <begin position="12"/>
        <end position="40"/>
    </location>
</feature>
<evidence type="ECO:0000256" key="4">
    <source>
        <dbReference type="ARBA" id="ARBA00023125"/>
    </source>
</evidence>
<keyword evidence="4" id="KW-0238">DNA-binding</keyword>
<dbReference type="InterPro" id="IPR036864">
    <property type="entry name" value="Zn2-C6_fun-type_DNA-bd_sf"/>
</dbReference>
<dbReference type="PANTHER" id="PTHR36206:SF16">
    <property type="entry name" value="TRANSCRIPTION FACTOR DOMAIN-CONTAINING PROTEIN-RELATED"/>
    <property type="match status" value="1"/>
</dbReference>
<protein>
    <recommendedName>
        <fullName evidence="8">Zn(2)-C6 fungal-type domain-containing protein</fullName>
    </recommendedName>
</protein>
<keyword evidence="6" id="KW-0539">Nucleus</keyword>
<keyword evidence="5" id="KW-0804">Transcription</keyword>
<dbReference type="EMBL" id="JAUJFL010000004">
    <property type="protein sequence ID" value="KAK2604801.1"/>
    <property type="molecule type" value="Genomic_DNA"/>
</dbReference>
<name>A0AAD9SCA5_PHOAM</name>
<dbReference type="Pfam" id="PF11951">
    <property type="entry name" value="Fungal_trans_2"/>
    <property type="match status" value="1"/>
</dbReference>
<dbReference type="Proteomes" id="UP001265746">
    <property type="component" value="Unassembled WGS sequence"/>
</dbReference>
<dbReference type="SMART" id="SM00066">
    <property type="entry name" value="GAL4"/>
    <property type="match status" value="1"/>
</dbReference>
<comment type="caution">
    <text evidence="9">The sequence shown here is derived from an EMBL/GenBank/DDBJ whole genome shotgun (WGS) entry which is preliminary data.</text>
</comment>
<dbReference type="PROSITE" id="PS50048">
    <property type="entry name" value="ZN2_CY6_FUNGAL_2"/>
    <property type="match status" value="1"/>
</dbReference>
<dbReference type="Gene3D" id="4.10.240.10">
    <property type="entry name" value="Zn(2)-C6 fungal-type DNA-binding domain"/>
    <property type="match status" value="1"/>
</dbReference>
<accession>A0AAD9SCA5</accession>
<evidence type="ECO:0000256" key="3">
    <source>
        <dbReference type="ARBA" id="ARBA00023015"/>
    </source>
</evidence>
<dbReference type="CDD" id="cd00067">
    <property type="entry name" value="GAL4"/>
    <property type="match status" value="1"/>
</dbReference>
<evidence type="ECO:0000256" key="6">
    <source>
        <dbReference type="ARBA" id="ARBA00023242"/>
    </source>
</evidence>
<dbReference type="PROSITE" id="PS00463">
    <property type="entry name" value="ZN2_CY6_FUNGAL_1"/>
    <property type="match status" value="1"/>
</dbReference>
<keyword evidence="2" id="KW-0862">Zinc</keyword>
<organism evidence="9 10">
    <name type="scientific">Phomopsis amygdali</name>
    <name type="common">Fusicoccum amygdali</name>
    <dbReference type="NCBI Taxonomy" id="1214568"/>
    <lineage>
        <taxon>Eukaryota</taxon>
        <taxon>Fungi</taxon>
        <taxon>Dikarya</taxon>
        <taxon>Ascomycota</taxon>
        <taxon>Pezizomycotina</taxon>
        <taxon>Sordariomycetes</taxon>
        <taxon>Sordariomycetidae</taxon>
        <taxon>Diaporthales</taxon>
        <taxon>Diaporthaceae</taxon>
        <taxon>Diaporthe</taxon>
    </lineage>
</organism>
<dbReference type="PANTHER" id="PTHR36206">
    <property type="entry name" value="ASPERCRYPTIN BIOSYNTHESIS CLUSTER-SPECIFIC TRANSCRIPTION REGULATOR ATNN-RELATED"/>
    <property type="match status" value="1"/>
</dbReference>
<dbReference type="InterPro" id="IPR001138">
    <property type="entry name" value="Zn2Cys6_DnaBD"/>
</dbReference>
<sequence length="537" mass="61146">MARKGSTKVRTGCFTCKARKVKCDEAKPHCRRCTSTCRKCEGYPAHPTGQAAYSWADLLSAQNVAPTVVRRNPSMVFTSNDMEARALEFFRLQVAPVLSKHSSKKFWNILVSQVGQQEPAVHHALVCIGSMYEGLNDTSHDLLAVSRERFAITQYNLALSKLISSANDKNTTLLVCLLFICIETMRGDKDMAIEHCRHGITICNSTPQGLLGWAKEELQPIFLRLATFPYFFGVEAADFPEPVGLVSDPITLDVTSKEMETSWNWLVNRTVRLIRLGLSYRQGPLRHLSTPSHLYEEQRRIFDVLVVWRNHYRDIRLKGSLSLDDFPSHLSDEMKCIVGKIWVSCCLSGDETAYDEHNQDFEELIHLAGQFAELRLGESGPKPKFIFEMGFMPYLYFVVLNCRRLDLRLAALRYMPLLGYERENLFKAKMLYYVGMRCVEIEHGISLDPARPEFPNDIEAQLPADQFRIRSADITDEVEFRLDENGREVEYKKVFFWIKPDAITPGFTEWVKTGPFPSVPPRTEATTPTSSAAMATE</sequence>
<dbReference type="Pfam" id="PF00172">
    <property type="entry name" value="Zn_clus"/>
    <property type="match status" value="1"/>
</dbReference>
<dbReference type="SUPFAM" id="SSF57701">
    <property type="entry name" value="Zn2/Cys6 DNA-binding domain"/>
    <property type="match status" value="1"/>
</dbReference>
<keyword evidence="10" id="KW-1185">Reference proteome</keyword>
<dbReference type="GO" id="GO:0003677">
    <property type="term" value="F:DNA binding"/>
    <property type="evidence" value="ECO:0007669"/>
    <property type="project" value="UniProtKB-KW"/>
</dbReference>
<evidence type="ECO:0000256" key="2">
    <source>
        <dbReference type="ARBA" id="ARBA00022833"/>
    </source>
</evidence>
<evidence type="ECO:0000259" key="8">
    <source>
        <dbReference type="PROSITE" id="PS50048"/>
    </source>
</evidence>
<gene>
    <name evidence="9" type="ORF">N8I77_007701</name>
</gene>
<proteinExistence type="predicted"/>
<evidence type="ECO:0000256" key="7">
    <source>
        <dbReference type="SAM" id="MobiDB-lite"/>
    </source>
</evidence>
<dbReference type="GO" id="GO:0000981">
    <property type="term" value="F:DNA-binding transcription factor activity, RNA polymerase II-specific"/>
    <property type="evidence" value="ECO:0007669"/>
    <property type="project" value="InterPro"/>
</dbReference>
<dbReference type="InterPro" id="IPR052360">
    <property type="entry name" value="Transcr_Regulatory_Proteins"/>
</dbReference>
<dbReference type="GO" id="GO:0008270">
    <property type="term" value="F:zinc ion binding"/>
    <property type="evidence" value="ECO:0007669"/>
    <property type="project" value="InterPro"/>
</dbReference>
<reference evidence="9" key="1">
    <citation type="submission" date="2023-06" db="EMBL/GenBank/DDBJ databases">
        <authorList>
            <person name="Noh H."/>
        </authorList>
    </citation>
    <scope>NUCLEOTIDE SEQUENCE</scope>
    <source>
        <strain evidence="9">DUCC20226</strain>
    </source>
</reference>
<evidence type="ECO:0000313" key="9">
    <source>
        <dbReference type="EMBL" id="KAK2604801.1"/>
    </source>
</evidence>
<evidence type="ECO:0000313" key="10">
    <source>
        <dbReference type="Proteomes" id="UP001265746"/>
    </source>
</evidence>
<feature type="compositionally biased region" description="Low complexity" evidence="7">
    <location>
        <begin position="523"/>
        <end position="537"/>
    </location>
</feature>